<dbReference type="InterPro" id="IPR024537">
    <property type="entry name" value="DUF3322"/>
</dbReference>
<comment type="caution">
    <text evidence="3">The sequence shown here is derived from an EMBL/GenBank/DDBJ whole genome shotgun (WGS) entry which is preliminary data.</text>
</comment>
<evidence type="ECO:0000313" key="3">
    <source>
        <dbReference type="EMBL" id="MBD1399565.1"/>
    </source>
</evidence>
<feature type="domain" description="DUF3322" evidence="2">
    <location>
        <begin position="6"/>
        <end position="187"/>
    </location>
</feature>
<evidence type="ECO:0000259" key="2">
    <source>
        <dbReference type="Pfam" id="PF11795"/>
    </source>
</evidence>
<gene>
    <name evidence="3" type="ORF">ICT70_02675</name>
</gene>
<dbReference type="RefSeq" id="WP_191153838.1">
    <property type="nucleotide sequence ID" value="NZ_JACWUN010000002.1"/>
</dbReference>
<evidence type="ECO:0000259" key="1">
    <source>
        <dbReference type="Pfam" id="PF09983"/>
    </source>
</evidence>
<accession>A0A8J6QPM9</accession>
<proteinExistence type="predicted"/>
<dbReference type="Proteomes" id="UP000632828">
    <property type="component" value="Unassembled WGS sequence"/>
</dbReference>
<sequence length="400" mass="45303">MKWTTPADLKAQVRRLWDRGLLLSVMVSGEEGFPRRLTLKGPNSRQLSDSFAEVRSWIGRLTAGSGTYRIEWRRINHPVLGGNDIPCAIWVDTLADAIELIDKGRCVGTFRTLVALTSQQQPELLPWLARRPLKALELEAVWPQLLNVVAWLRKNPRPGIYLRQIDLPGVHSKFIEEYRGILTELFDLVVPEDAIDARFSGSGGFCRRYGFLDKPVRVRFRLLDPDLPLLPTRSDQDLVVTQAAFADLDLPISTVFITENEINFLAFPQVAGSMVIFGGGYGFANLVAASWLQRKHIHYWGDIDTHGFAILHQLRRQFPHAESLLMDRSTLMAHQPVWGTEAQPKIANLSGLNQDENSLYQELCTNTLGSSVRLEQEKIGYQWLIERLRQGFGHLVPCNS</sequence>
<evidence type="ECO:0000313" key="4">
    <source>
        <dbReference type="Proteomes" id="UP000632828"/>
    </source>
</evidence>
<organism evidence="3 4">
    <name type="scientific">Pelovirga terrestris</name>
    <dbReference type="NCBI Taxonomy" id="2771352"/>
    <lineage>
        <taxon>Bacteria</taxon>
        <taxon>Pseudomonadati</taxon>
        <taxon>Thermodesulfobacteriota</taxon>
        <taxon>Desulfuromonadia</taxon>
        <taxon>Geobacterales</taxon>
        <taxon>Geobacteraceae</taxon>
        <taxon>Pelovirga</taxon>
    </lineage>
</organism>
<dbReference type="InterPro" id="IPR014544">
    <property type="entry name" value="UCP028408"/>
</dbReference>
<protein>
    <recommendedName>
        <fullName evidence="5">Wadjet protein JetD C-terminal domain-containing protein</fullName>
    </recommendedName>
</protein>
<feature type="domain" description="Wadjet protein JetD C-terminal" evidence="1">
    <location>
        <begin position="210"/>
        <end position="387"/>
    </location>
</feature>
<dbReference type="Pfam" id="PF09983">
    <property type="entry name" value="JetD_C"/>
    <property type="match status" value="1"/>
</dbReference>
<dbReference type="PIRSF" id="PIRSF028408">
    <property type="entry name" value="UCP028408"/>
    <property type="match status" value="1"/>
</dbReference>
<dbReference type="EMBL" id="JACWUN010000002">
    <property type="protein sequence ID" value="MBD1399565.1"/>
    <property type="molecule type" value="Genomic_DNA"/>
</dbReference>
<name>A0A8J6QPM9_9BACT</name>
<reference evidence="3" key="1">
    <citation type="submission" date="2020-09" db="EMBL/GenBank/DDBJ databases">
        <title>Pelobacter alkaliphilus sp. nov., a novel anaerobic arsenate-reducing bacterium from terrestrial mud volcano.</title>
        <authorList>
            <person name="Khomyakova M.A."/>
            <person name="Merkel A.Y."/>
            <person name="Slobodkin A.I."/>
        </authorList>
    </citation>
    <scope>NUCLEOTIDE SEQUENCE</scope>
    <source>
        <strain evidence="3">M08fum</strain>
    </source>
</reference>
<dbReference type="InterPro" id="IPR024534">
    <property type="entry name" value="JetD_C"/>
</dbReference>
<evidence type="ECO:0008006" key="5">
    <source>
        <dbReference type="Google" id="ProtNLM"/>
    </source>
</evidence>
<keyword evidence="4" id="KW-1185">Reference proteome</keyword>
<dbReference type="AlphaFoldDB" id="A0A8J6QPM9"/>
<dbReference type="Pfam" id="PF11795">
    <property type="entry name" value="DUF3322"/>
    <property type="match status" value="1"/>
</dbReference>